<feature type="domain" description="TniQ" evidence="1">
    <location>
        <begin position="6"/>
        <end position="170"/>
    </location>
</feature>
<dbReference type="KEGG" id="ara:Arad_14071"/>
<accession>B9JP92</accession>
<dbReference type="InterPro" id="IPR009492">
    <property type="entry name" value="TniQ"/>
</dbReference>
<dbReference type="HOGENOM" id="CLU_056355_0_0_5"/>
<organism evidence="2 3">
    <name type="scientific">Rhizobium rhizogenes (strain K84 / ATCC BAA-868)</name>
    <name type="common">Agrobacterium radiobacter</name>
    <dbReference type="NCBI Taxonomy" id="311403"/>
    <lineage>
        <taxon>Bacteria</taxon>
        <taxon>Pseudomonadati</taxon>
        <taxon>Pseudomonadota</taxon>
        <taxon>Alphaproteobacteria</taxon>
        <taxon>Hyphomicrobiales</taxon>
        <taxon>Rhizobiaceae</taxon>
        <taxon>Rhizobium/Agrobacterium group</taxon>
        <taxon>Rhizobium</taxon>
    </lineage>
</organism>
<dbReference type="Pfam" id="PF06527">
    <property type="entry name" value="TniQ"/>
    <property type="match status" value="1"/>
</dbReference>
<evidence type="ECO:0000313" key="3">
    <source>
        <dbReference type="Proteomes" id="UP000001600"/>
    </source>
</evidence>
<geneLocation type="plasmid" evidence="2 3">
    <name>pAtK84b</name>
</geneLocation>
<evidence type="ECO:0000313" key="2">
    <source>
        <dbReference type="EMBL" id="ACM30961.1"/>
    </source>
</evidence>
<protein>
    <submittedName>
        <fullName evidence="2">TniQ protein</fullName>
    </submittedName>
</protein>
<gene>
    <name evidence="2" type="ordered locus">Arad_14071</name>
</gene>
<reference evidence="2 3" key="1">
    <citation type="journal article" date="2009" name="J. Bacteriol.">
        <title>Genome sequences of three Agrobacterium biovars help elucidate the evolution of multichromosome genomes in bacteria.</title>
        <authorList>
            <person name="Slater S.C."/>
            <person name="Goldman B.S."/>
            <person name="Goodner B."/>
            <person name="Setubal J.C."/>
            <person name="Farrand S.K."/>
            <person name="Nester E.W."/>
            <person name="Burr T.J."/>
            <person name="Banta L."/>
            <person name="Dickerman A.W."/>
            <person name="Paulsen I."/>
            <person name="Otten L."/>
            <person name="Suen G."/>
            <person name="Welch R."/>
            <person name="Almeida N.F."/>
            <person name="Arnold F."/>
            <person name="Burton O.T."/>
            <person name="Du Z."/>
            <person name="Ewing A."/>
            <person name="Godsy E."/>
            <person name="Heisel S."/>
            <person name="Houmiel K.L."/>
            <person name="Jhaveri J."/>
            <person name="Lu J."/>
            <person name="Miller N.M."/>
            <person name="Norton S."/>
            <person name="Chen Q."/>
            <person name="Phoolcharoen W."/>
            <person name="Ohlin V."/>
            <person name="Ondrusek D."/>
            <person name="Pride N."/>
            <person name="Stricklin S.L."/>
            <person name="Sun J."/>
            <person name="Wheeler C."/>
            <person name="Wilson L."/>
            <person name="Zhu H."/>
            <person name="Wood D.W."/>
        </authorList>
    </citation>
    <scope>NUCLEOTIDE SEQUENCE [LARGE SCALE GENOMIC DNA]</scope>
    <source>
        <strain evidence="3">K84 / ATCC BAA-868</strain>
        <plasmid evidence="2 3">pAtK84b</plasmid>
    </source>
</reference>
<proteinExistence type="predicted"/>
<dbReference type="EMBL" id="CP000630">
    <property type="protein sequence ID" value="ACM30961.1"/>
    <property type="molecule type" value="Genomic_DNA"/>
</dbReference>
<dbReference type="AlphaFoldDB" id="B9JP92"/>
<keyword evidence="2" id="KW-0614">Plasmid</keyword>
<dbReference type="Proteomes" id="UP000001600">
    <property type="component" value="Plasmid pAtK84b"/>
</dbReference>
<evidence type="ECO:0000259" key="1">
    <source>
        <dbReference type="Pfam" id="PF06527"/>
    </source>
</evidence>
<sequence length="399" mass="45145">MMKRLPIHPRPLPHEALSSWIDRLAGAYGLAPWTFMERSFGFSLPDDELNLAPPAGLLLTISERTGVSTEKLHAMTLAGYAPLLIDSVTPTEGLFETYVTQFPSLAPAEKRFSRPIFRLDQQRWLPWIAENKREQLPLCRQCVADDPVPYRRIYWCAAWMTCCPDHQEMLEPGFLPRPRREDLYAFTPRRGASQKVAALDRLTLQALTEGHTLLPHGGSIHAAVWVRALRSLIDELVRPQYTLAGFRQVIASAWQLVGLPMHDGLGMGRVFEDLPRELRERIFTVAAETMDRLLKGKFDTRPANVKHWSASTVFDPPPMAPDHDFASIPPRKPAPISSVKTATWEELWSAAVAAARRSPLEAYHLRQLMIWNLPESKIEGVNSDLRNLGIEVIETRPDT</sequence>
<name>B9JP92_RHIR8</name>